<dbReference type="Gene3D" id="1.10.1320.10">
    <property type="entry name" value="DNA-directed RNA polymerase, N-terminal domain"/>
    <property type="match status" value="1"/>
</dbReference>
<evidence type="ECO:0000256" key="5">
    <source>
        <dbReference type="ARBA" id="ARBA00022695"/>
    </source>
</evidence>
<dbReference type="PROSITE" id="PS00489">
    <property type="entry name" value="RNA_POL_PHAGE_2"/>
    <property type="match status" value="1"/>
</dbReference>
<dbReference type="GO" id="GO:0003899">
    <property type="term" value="F:DNA-directed RNA polymerase activity"/>
    <property type="evidence" value="ECO:0007669"/>
    <property type="project" value="UniProtKB-EC"/>
</dbReference>
<protein>
    <recommendedName>
        <fullName evidence="2">DNA-directed RNA polymerase</fullName>
        <ecNumber evidence="2">2.7.7.6</ecNumber>
    </recommendedName>
</protein>
<evidence type="ECO:0000256" key="1">
    <source>
        <dbReference type="ARBA" id="ARBA00009493"/>
    </source>
</evidence>
<comment type="catalytic activity">
    <reaction evidence="8">
        <text>RNA(n) + a ribonucleoside 5'-triphosphate = RNA(n+1) + diphosphate</text>
        <dbReference type="Rhea" id="RHEA:21248"/>
        <dbReference type="Rhea" id="RHEA-COMP:14527"/>
        <dbReference type="Rhea" id="RHEA-COMP:17342"/>
        <dbReference type="ChEBI" id="CHEBI:33019"/>
        <dbReference type="ChEBI" id="CHEBI:61557"/>
        <dbReference type="ChEBI" id="CHEBI:140395"/>
        <dbReference type="EC" id="2.7.7.6"/>
    </reaction>
</comment>
<keyword evidence="5" id="KW-0548">Nucleotidyltransferase</keyword>
<proteinExistence type="inferred from homology"/>
<evidence type="ECO:0000256" key="6">
    <source>
        <dbReference type="ARBA" id="ARBA00023163"/>
    </source>
</evidence>
<feature type="domain" description="DNA-directed RNA polymerase N-terminal" evidence="9">
    <location>
        <begin position="3"/>
        <end position="299"/>
    </location>
</feature>
<dbReference type="SUPFAM" id="SSF56672">
    <property type="entry name" value="DNA/RNA polymerases"/>
    <property type="match status" value="1"/>
</dbReference>
<name>A0A8T8IVM8_9CAUD</name>
<evidence type="ECO:0000256" key="2">
    <source>
        <dbReference type="ARBA" id="ARBA00012418"/>
    </source>
</evidence>
<reference evidence="10" key="1">
    <citation type="submission" date="2021-02" db="EMBL/GenBank/DDBJ databases">
        <authorList>
            <person name="Qin X."/>
            <person name="Gong M."/>
            <person name="Yang H."/>
        </authorList>
    </citation>
    <scope>NUCLEOTIDE SEQUENCE</scope>
</reference>
<dbReference type="PANTHER" id="PTHR10102:SF0">
    <property type="entry name" value="DNA-DIRECTED RNA POLYMERASE, MITOCHONDRIAL"/>
    <property type="match status" value="1"/>
</dbReference>
<dbReference type="EC" id="2.7.7.6" evidence="2"/>
<comment type="similarity">
    <text evidence="1">Belongs to the phage and mitochondrial RNA polymerase family.</text>
</comment>
<dbReference type="Proteomes" id="UP000676975">
    <property type="component" value="Segment"/>
</dbReference>
<keyword evidence="7" id="KW-1195">Viral transcription</keyword>
<dbReference type="InterPro" id="IPR037159">
    <property type="entry name" value="RNA_POL_N_sf"/>
</dbReference>
<sequence length="814" mass="91056">MSAEQIAAEIQSDADALVEAAKAHAALIAKGDIDKLPRGKAVIARMFDDVRDSIVAEQQKKHRGVGAALRGWLRELDADVAAVLALRVTMGCVLQHYGAQRSVAPTFQRIATAIGREWALELKVRAAARINPVYYEGAVQRLKDSHTTSQKHTRLAMSRVIENSLEGVYDSDLTPTEYMHLGKVGLQACMDAGLVDVQRGTSAKGHHVEYVLTDPIRDFLLDEKAAEWLAQPISLSMVSPPLRWDRIVGGGFHTEKRQLKFPLLRTHKRIRHKHLRAYRNAMSAETMPDFFEPINYLQSIPYAMSDDMYTTVQGMWADGGGVLKIPPKLPPKKPEFPHGEEWSKDKATEEELESFQRWKRHTFNWHNAIREHKAVTWEMHGFAKVVGMARGSAVWNAMFADTRGRLYYRGTCSPQGTDATKAVVQFARKKPLGRRGVYWLKVHIANCFGFDKKKFKERAAWTDEHWEHLVRGAVDPANSDVYRANNDAPLMAVAAVRELAAAYASGNPETFESGLIIHMDATCSGLQHLSAMLRDAVGGRYVNLTAGGDEKADIYARVAQLAMMQIERDAEGGMAAAMLWKDLGVSRKLAKGPVMTYVYGATLRSVADGIGNFLDEQGYSAKESGVAHMKMCMYLAKLLFKAIEDTVPAAAALMRWLKEVVRNHSRTEPVVFTTPHQLRVHHDYPDEEQTRVRVRSCGVEYVVMHNQLETSKTTRMQNAIAPNFVHAMDGCHLSMTAQRMADLGLDMAVIHDSFGTHPCDVDAMHECIREAFVEMYGDNDVLLNFAVDTGTWVLRPSMGSLDLRQILDSEFFFC</sequence>
<organism evidence="10 11">
    <name type="scientific">Pseudomonas phage phiGM22-3</name>
    <dbReference type="NCBI Taxonomy" id="2816462"/>
    <lineage>
        <taxon>Viruses</taxon>
        <taxon>Duplodnaviria</taxon>
        <taxon>Heunggongvirae</taxon>
        <taxon>Uroviricota</taxon>
        <taxon>Caudoviricetes</taxon>
        <taxon>Autographivirales</taxon>
        <taxon>Autoscriptoviridae</taxon>
        <taxon>Tunggulvirus</taxon>
        <taxon>Tunggulvirus GM223</taxon>
    </lineage>
</organism>
<dbReference type="GO" id="GO:0019083">
    <property type="term" value="P:viral transcription"/>
    <property type="evidence" value="ECO:0007669"/>
    <property type="project" value="UniProtKB-KW"/>
</dbReference>
<dbReference type="InterPro" id="IPR002092">
    <property type="entry name" value="DNA-dir_Rpol_phage-type"/>
</dbReference>
<gene>
    <name evidence="10" type="ORF">phiGM223_36</name>
</gene>
<dbReference type="PANTHER" id="PTHR10102">
    <property type="entry name" value="DNA-DIRECTED RNA POLYMERASE, MITOCHONDRIAL"/>
    <property type="match status" value="1"/>
</dbReference>
<dbReference type="Pfam" id="PF00940">
    <property type="entry name" value="RNA_pol"/>
    <property type="match status" value="1"/>
</dbReference>
<accession>A0A8T8IVM8</accession>
<keyword evidence="3" id="KW-0240">DNA-directed RNA polymerase</keyword>
<dbReference type="InterPro" id="IPR046950">
    <property type="entry name" value="DNA-dir_Rpol_C_phage-type"/>
</dbReference>
<dbReference type="InterPro" id="IPR043502">
    <property type="entry name" value="DNA/RNA_pol_sf"/>
</dbReference>
<dbReference type="GO" id="GO:0000428">
    <property type="term" value="C:DNA-directed RNA polymerase complex"/>
    <property type="evidence" value="ECO:0007669"/>
    <property type="project" value="UniProtKB-KW"/>
</dbReference>
<evidence type="ECO:0000256" key="4">
    <source>
        <dbReference type="ARBA" id="ARBA00022679"/>
    </source>
</evidence>
<dbReference type="Gene3D" id="1.10.287.280">
    <property type="match status" value="1"/>
</dbReference>
<evidence type="ECO:0000313" key="11">
    <source>
        <dbReference type="Proteomes" id="UP000676975"/>
    </source>
</evidence>
<dbReference type="Gene3D" id="1.10.150.20">
    <property type="entry name" value="5' to 3' exonuclease, C-terminal subdomain"/>
    <property type="match status" value="1"/>
</dbReference>
<dbReference type="GO" id="GO:0003677">
    <property type="term" value="F:DNA binding"/>
    <property type="evidence" value="ECO:0007669"/>
    <property type="project" value="InterPro"/>
</dbReference>
<dbReference type="EMBL" id="MW627366">
    <property type="protein sequence ID" value="QTZ83302.1"/>
    <property type="molecule type" value="Genomic_DNA"/>
</dbReference>
<evidence type="ECO:0000256" key="3">
    <source>
        <dbReference type="ARBA" id="ARBA00022478"/>
    </source>
</evidence>
<keyword evidence="11" id="KW-1185">Reference proteome</keyword>
<evidence type="ECO:0000259" key="9">
    <source>
        <dbReference type="SMART" id="SM01311"/>
    </source>
</evidence>
<keyword evidence="4" id="KW-0808">Transferase</keyword>
<evidence type="ECO:0000256" key="7">
    <source>
        <dbReference type="ARBA" id="ARBA00023314"/>
    </source>
</evidence>
<evidence type="ECO:0000256" key="8">
    <source>
        <dbReference type="ARBA" id="ARBA00048552"/>
    </source>
</evidence>
<dbReference type="SMART" id="SM01311">
    <property type="entry name" value="RPOL_N"/>
    <property type="match status" value="1"/>
</dbReference>
<evidence type="ECO:0000313" key="10">
    <source>
        <dbReference type="EMBL" id="QTZ83302.1"/>
    </source>
</evidence>
<dbReference type="GO" id="GO:0006351">
    <property type="term" value="P:DNA-templated transcription"/>
    <property type="evidence" value="ECO:0007669"/>
    <property type="project" value="InterPro"/>
</dbReference>
<dbReference type="InterPro" id="IPR029262">
    <property type="entry name" value="RPOL_N"/>
</dbReference>
<keyword evidence="6" id="KW-0804">Transcription</keyword>